<evidence type="ECO:0000313" key="2">
    <source>
        <dbReference type="EMBL" id="MFE3872160.1"/>
    </source>
</evidence>
<proteinExistence type="predicted"/>
<organism evidence="2 3">
    <name type="scientific">Flavobacterium zhoui</name>
    <dbReference type="NCBI Taxonomy" id="3230414"/>
    <lineage>
        <taxon>Bacteria</taxon>
        <taxon>Pseudomonadati</taxon>
        <taxon>Bacteroidota</taxon>
        <taxon>Flavobacteriia</taxon>
        <taxon>Flavobacteriales</taxon>
        <taxon>Flavobacteriaceae</taxon>
        <taxon>Flavobacterium</taxon>
    </lineage>
</organism>
<dbReference type="Proteomes" id="UP001600107">
    <property type="component" value="Unassembled WGS sequence"/>
</dbReference>
<evidence type="ECO:0000313" key="3">
    <source>
        <dbReference type="Proteomes" id="UP001600107"/>
    </source>
</evidence>
<name>A0ABW6I8R9_9FLAO</name>
<dbReference type="Pfam" id="PF25583">
    <property type="entry name" value="WCX"/>
    <property type="match status" value="1"/>
</dbReference>
<sequence>MTGKTGFRQQILKYGSLVRVVEPKWLEEEIKEELRKRFENY</sequence>
<accession>A0ABW6I8R9</accession>
<feature type="domain" description="WCX" evidence="1">
    <location>
        <begin position="5"/>
        <end position="36"/>
    </location>
</feature>
<keyword evidence="3" id="KW-1185">Reference proteome</keyword>
<dbReference type="EMBL" id="JBHZPY010000012">
    <property type="protein sequence ID" value="MFE3872160.1"/>
    <property type="molecule type" value="Genomic_DNA"/>
</dbReference>
<dbReference type="InterPro" id="IPR057727">
    <property type="entry name" value="WCX_dom"/>
</dbReference>
<evidence type="ECO:0000259" key="1">
    <source>
        <dbReference type="Pfam" id="PF25583"/>
    </source>
</evidence>
<dbReference type="RefSeq" id="WP_379852543.1">
    <property type="nucleotide sequence ID" value="NZ_JBHZPY010000012.1"/>
</dbReference>
<gene>
    <name evidence="2" type="ORF">ACFX5F_13100</name>
</gene>
<reference evidence="2 3" key="1">
    <citation type="submission" date="2024-06" db="EMBL/GenBank/DDBJ databases">
        <title>Flavobacterium spp. isolated from glacier.</title>
        <authorList>
            <person name="Han D."/>
        </authorList>
    </citation>
    <scope>NUCLEOTIDE SEQUENCE [LARGE SCALE GENOMIC DNA]</scope>
    <source>
        <strain evidence="2 3">ZS1P70</strain>
    </source>
</reference>
<comment type="caution">
    <text evidence="2">The sequence shown here is derived from an EMBL/GenBank/DDBJ whole genome shotgun (WGS) entry which is preliminary data.</text>
</comment>
<protein>
    <submittedName>
        <fullName evidence="2">WYL domain-containing protein</fullName>
    </submittedName>
</protein>